<sequence length="66" mass="7281">MHVGTALFICALPTLCKRVCSDGGKTANKKQQREILHSVKVYMGYFEGESSSEAEEELMNGEPECV</sequence>
<evidence type="ECO:0000256" key="1">
    <source>
        <dbReference type="SAM" id="SignalP"/>
    </source>
</evidence>
<accession>A0A9D4MRT9</accession>
<dbReference type="EMBL" id="JAIWYP010000001">
    <property type="protein sequence ID" value="KAH3881331.1"/>
    <property type="molecule type" value="Genomic_DNA"/>
</dbReference>
<evidence type="ECO:0000313" key="2">
    <source>
        <dbReference type="EMBL" id="KAH3881331.1"/>
    </source>
</evidence>
<evidence type="ECO:0000313" key="3">
    <source>
        <dbReference type="Proteomes" id="UP000828390"/>
    </source>
</evidence>
<name>A0A9D4MRT9_DREPO</name>
<dbReference type="AlphaFoldDB" id="A0A9D4MRT9"/>
<comment type="caution">
    <text evidence="2">The sequence shown here is derived from an EMBL/GenBank/DDBJ whole genome shotgun (WGS) entry which is preliminary data.</text>
</comment>
<reference evidence="2" key="1">
    <citation type="journal article" date="2019" name="bioRxiv">
        <title>The Genome of the Zebra Mussel, Dreissena polymorpha: A Resource for Invasive Species Research.</title>
        <authorList>
            <person name="McCartney M.A."/>
            <person name="Auch B."/>
            <person name="Kono T."/>
            <person name="Mallez S."/>
            <person name="Zhang Y."/>
            <person name="Obille A."/>
            <person name="Becker A."/>
            <person name="Abrahante J.E."/>
            <person name="Garbe J."/>
            <person name="Badalamenti J.P."/>
            <person name="Herman A."/>
            <person name="Mangelson H."/>
            <person name="Liachko I."/>
            <person name="Sullivan S."/>
            <person name="Sone E.D."/>
            <person name="Koren S."/>
            <person name="Silverstein K.A.T."/>
            <person name="Beckman K.B."/>
            <person name="Gohl D.M."/>
        </authorList>
    </citation>
    <scope>NUCLEOTIDE SEQUENCE</scope>
    <source>
        <strain evidence="2">Duluth1</strain>
        <tissue evidence="2">Whole animal</tissue>
    </source>
</reference>
<feature type="chain" id="PRO_5038876673" evidence="1">
    <location>
        <begin position="17"/>
        <end position="66"/>
    </location>
</feature>
<dbReference type="Proteomes" id="UP000828390">
    <property type="component" value="Unassembled WGS sequence"/>
</dbReference>
<organism evidence="2 3">
    <name type="scientific">Dreissena polymorpha</name>
    <name type="common">Zebra mussel</name>
    <name type="synonym">Mytilus polymorpha</name>
    <dbReference type="NCBI Taxonomy" id="45954"/>
    <lineage>
        <taxon>Eukaryota</taxon>
        <taxon>Metazoa</taxon>
        <taxon>Spiralia</taxon>
        <taxon>Lophotrochozoa</taxon>
        <taxon>Mollusca</taxon>
        <taxon>Bivalvia</taxon>
        <taxon>Autobranchia</taxon>
        <taxon>Heteroconchia</taxon>
        <taxon>Euheterodonta</taxon>
        <taxon>Imparidentia</taxon>
        <taxon>Neoheterodontei</taxon>
        <taxon>Myida</taxon>
        <taxon>Dreissenoidea</taxon>
        <taxon>Dreissenidae</taxon>
        <taxon>Dreissena</taxon>
    </lineage>
</organism>
<feature type="signal peptide" evidence="1">
    <location>
        <begin position="1"/>
        <end position="16"/>
    </location>
</feature>
<keyword evidence="1" id="KW-0732">Signal</keyword>
<keyword evidence="3" id="KW-1185">Reference proteome</keyword>
<proteinExistence type="predicted"/>
<gene>
    <name evidence="2" type="ORF">DPMN_005256</name>
</gene>
<reference evidence="2" key="2">
    <citation type="submission" date="2020-11" db="EMBL/GenBank/DDBJ databases">
        <authorList>
            <person name="McCartney M.A."/>
            <person name="Auch B."/>
            <person name="Kono T."/>
            <person name="Mallez S."/>
            <person name="Becker A."/>
            <person name="Gohl D.M."/>
            <person name="Silverstein K.A.T."/>
            <person name="Koren S."/>
            <person name="Bechman K.B."/>
            <person name="Herman A."/>
            <person name="Abrahante J.E."/>
            <person name="Garbe J."/>
        </authorList>
    </citation>
    <scope>NUCLEOTIDE SEQUENCE</scope>
    <source>
        <strain evidence="2">Duluth1</strain>
        <tissue evidence="2">Whole animal</tissue>
    </source>
</reference>
<protein>
    <submittedName>
        <fullName evidence="2">Uncharacterized protein</fullName>
    </submittedName>
</protein>